<gene>
    <name evidence="2" type="ORF">D6858_12610</name>
</gene>
<evidence type="ECO:0000313" key="2">
    <source>
        <dbReference type="EMBL" id="RJX66421.1"/>
    </source>
</evidence>
<dbReference type="Proteomes" id="UP000284322">
    <property type="component" value="Unassembled WGS sequence"/>
</dbReference>
<comment type="caution">
    <text evidence="2">The sequence shown here is derived from an EMBL/GenBank/DDBJ whole genome shotgun (WGS) entry which is preliminary data.</text>
</comment>
<sequence length="108" mass="12243">MAISPPPDCKEPITQSDMNICSYRDYLRADIALNEAWQVLASEASGDTKSRHLDAQRKWLAYRDAQCLAENGPRSESGTIWPLLQNTCLTSLTEARTKQLRDHVEIEH</sequence>
<evidence type="ECO:0000313" key="3">
    <source>
        <dbReference type="Proteomes" id="UP000284322"/>
    </source>
</evidence>
<dbReference type="PANTHER" id="PTHR39176">
    <property type="entry name" value="PERIPLASMIC PROTEIN-RELATED"/>
    <property type="match status" value="1"/>
</dbReference>
<proteinExistence type="predicted"/>
<feature type="domain" description="Lysozyme inhibitor LprI-like N-terminal" evidence="1">
    <location>
        <begin position="14"/>
        <end position="100"/>
    </location>
</feature>
<accession>A0A419R015</accession>
<protein>
    <submittedName>
        <fullName evidence="2">DUF1311 domain-containing protein</fullName>
    </submittedName>
</protein>
<reference evidence="2 3" key="1">
    <citation type="submission" date="2018-09" db="EMBL/GenBank/DDBJ databases">
        <title>Altererythrobacter sp.Ery1 and Ery12, the genome sequencing of novel strains in genus Alterythrobacter.</title>
        <authorList>
            <person name="Cheng H."/>
            <person name="Wu Y.-H."/>
            <person name="Fang C."/>
            <person name="Xu X.-W."/>
        </authorList>
    </citation>
    <scope>NUCLEOTIDE SEQUENCE [LARGE SCALE GENOMIC DNA]</scope>
    <source>
        <strain evidence="2 3">Ery12</strain>
    </source>
</reference>
<evidence type="ECO:0000259" key="1">
    <source>
        <dbReference type="Pfam" id="PF07007"/>
    </source>
</evidence>
<keyword evidence="3" id="KW-1185">Reference proteome</keyword>
<dbReference type="AlphaFoldDB" id="A0A419R015"/>
<dbReference type="PANTHER" id="PTHR39176:SF1">
    <property type="entry name" value="PERIPLASMIC PROTEIN"/>
    <property type="match status" value="1"/>
</dbReference>
<dbReference type="OrthoDB" id="7340239at2"/>
<name>A0A419R015_9SPHN</name>
<dbReference type="Gene3D" id="1.20.1270.180">
    <property type="match status" value="1"/>
</dbReference>
<dbReference type="InterPro" id="IPR009739">
    <property type="entry name" value="LprI-like_N"/>
</dbReference>
<organism evidence="2 3">
    <name type="scientific">Tsuneonella suprasediminis</name>
    <dbReference type="NCBI Taxonomy" id="2306996"/>
    <lineage>
        <taxon>Bacteria</taxon>
        <taxon>Pseudomonadati</taxon>
        <taxon>Pseudomonadota</taxon>
        <taxon>Alphaproteobacteria</taxon>
        <taxon>Sphingomonadales</taxon>
        <taxon>Erythrobacteraceae</taxon>
        <taxon>Tsuneonella</taxon>
    </lineage>
</organism>
<dbReference type="EMBL" id="RAHJ01000020">
    <property type="protein sequence ID" value="RJX66421.1"/>
    <property type="molecule type" value="Genomic_DNA"/>
</dbReference>
<dbReference type="Pfam" id="PF07007">
    <property type="entry name" value="LprI"/>
    <property type="match status" value="1"/>
</dbReference>